<dbReference type="EMBL" id="FUYB01000023">
    <property type="protein sequence ID" value="SKA92888.1"/>
    <property type="molecule type" value="Genomic_DNA"/>
</dbReference>
<organism evidence="5 6">
    <name type="scientific">Thiothrix eikelboomii</name>
    <dbReference type="NCBI Taxonomy" id="92487"/>
    <lineage>
        <taxon>Bacteria</taxon>
        <taxon>Pseudomonadati</taxon>
        <taxon>Pseudomonadota</taxon>
        <taxon>Gammaproteobacteria</taxon>
        <taxon>Thiotrichales</taxon>
        <taxon>Thiotrichaceae</taxon>
        <taxon>Thiothrix</taxon>
    </lineage>
</organism>
<evidence type="ECO:0000256" key="1">
    <source>
        <dbReference type="ARBA" id="ARBA00023015"/>
    </source>
</evidence>
<dbReference type="Pfam" id="PF03472">
    <property type="entry name" value="Autoind_bind"/>
    <property type="match status" value="1"/>
</dbReference>
<sequence>MPLKHALLGHFVDDLYRVETVPERFHVYETYIMGLGFDGATYTFFPSVLWQLSNTFPPIFLHTQEYPTSFLSHYAQANFHEQDFTIRLGHSAQVPLVMDWREHELGGLVTCDENRVIQTAREEYGIRNALTIPTLRPESGIGGMSVISAEKDVGFQKLKQENLETLLRCTQLFHDISFHNTKTSAMFVQPFLKTLKPKEIQILRHLALGYSLKQIDRGISYRYAANMLDELRARMGGITKDKLMYLIGQLHLLDLI</sequence>
<evidence type="ECO:0000313" key="6">
    <source>
        <dbReference type="Proteomes" id="UP000190460"/>
    </source>
</evidence>
<proteinExistence type="predicted"/>
<keyword evidence="1" id="KW-0805">Transcription regulation</keyword>
<evidence type="ECO:0000256" key="2">
    <source>
        <dbReference type="ARBA" id="ARBA00023125"/>
    </source>
</evidence>
<reference evidence="5 6" key="1">
    <citation type="submission" date="2017-02" db="EMBL/GenBank/DDBJ databases">
        <authorList>
            <person name="Peterson S.W."/>
        </authorList>
    </citation>
    <scope>NUCLEOTIDE SEQUENCE [LARGE SCALE GENOMIC DNA]</scope>
    <source>
        <strain evidence="5 6">ATCC 49788</strain>
    </source>
</reference>
<keyword evidence="6" id="KW-1185">Reference proteome</keyword>
<gene>
    <name evidence="5" type="ORF">SAMN02745130_03439</name>
</gene>
<keyword evidence="2" id="KW-0238">DNA-binding</keyword>
<dbReference type="Proteomes" id="UP000190460">
    <property type="component" value="Unassembled WGS sequence"/>
</dbReference>
<evidence type="ECO:0000256" key="3">
    <source>
        <dbReference type="ARBA" id="ARBA00023163"/>
    </source>
</evidence>
<dbReference type="InterPro" id="IPR036693">
    <property type="entry name" value="TF_LuxR_autoind-bd_dom_sf"/>
</dbReference>
<accession>A0A1T4XUQ9</accession>
<keyword evidence="3" id="KW-0804">Transcription</keyword>
<dbReference type="SUPFAM" id="SSF75516">
    <property type="entry name" value="Pheromone-binding domain of LuxR-like quorum-sensing transcription factors"/>
    <property type="match status" value="1"/>
</dbReference>
<name>A0A1T4XUQ9_9GAMM</name>
<dbReference type="RefSeq" id="WP_078923878.1">
    <property type="nucleotide sequence ID" value="NZ_FUYB01000023.1"/>
</dbReference>
<dbReference type="AlphaFoldDB" id="A0A1T4XUQ9"/>
<evidence type="ECO:0000259" key="4">
    <source>
        <dbReference type="Pfam" id="PF03472"/>
    </source>
</evidence>
<dbReference type="InterPro" id="IPR005143">
    <property type="entry name" value="TF_LuxR_autoind-bd_dom"/>
</dbReference>
<feature type="domain" description="Transcription factor LuxR-like autoinducer-binding" evidence="4">
    <location>
        <begin position="25"/>
        <end position="174"/>
    </location>
</feature>
<evidence type="ECO:0000313" key="5">
    <source>
        <dbReference type="EMBL" id="SKA92888.1"/>
    </source>
</evidence>
<protein>
    <submittedName>
        <fullName evidence="5">Autoinducer binding domain-containing protein</fullName>
    </submittedName>
</protein>
<dbReference type="STRING" id="92487.SAMN02745130_03439"/>
<dbReference type="Gene3D" id="3.30.450.80">
    <property type="entry name" value="Transcription factor LuxR-like, autoinducer-binding domain"/>
    <property type="match status" value="1"/>
</dbReference>
<dbReference type="GO" id="GO:0003677">
    <property type="term" value="F:DNA binding"/>
    <property type="evidence" value="ECO:0007669"/>
    <property type="project" value="UniProtKB-KW"/>
</dbReference>
<dbReference type="OrthoDB" id="6291706at2"/>